<proteinExistence type="predicted"/>
<evidence type="ECO:0000256" key="2">
    <source>
        <dbReference type="ARBA" id="ARBA00023163"/>
    </source>
</evidence>
<evidence type="ECO:0000313" key="8">
    <source>
        <dbReference type="Proteomes" id="UP000472273"/>
    </source>
</evidence>
<organism evidence="6 8">
    <name type="scientific">Pseudonaja textilis</name>
    <name type="common">Eastern brown snake</name>
    <dbReference type="NCBI Taxonomy" id="8673"/>
    <lineage>
        <taxon>Eukaryota</taxon>
        <taxon>Metazoa</taxon>
        <taxon>Chordata</taxon>
        <taxon>Craniata</taxon>
        <taxon>Vertebrata</taxon>
        <taxon>Euteleostomi</taxon>
        <taxon>Lepidosauria</taxon>
        <taxon>Squamata</taxon>
        <taxon>Bifurcata</taxon>
        <taxon>Unidentata</taxon>
        <taxon>Episquamata</taxon>
        <taxon>Toxicofera</taxon>
        <taxon>Serpentes</taxon>
        <taxon>Colubroidea</taxon>
        <taxon>Elapidae</taxon>
        <taxon>Hydrophiinae</taxon>
        <taxon>Pseudonaja</taxon>
    </lineage>
</organism>
<gene>
    <name evidence="6" type="primary">LOC113453855</name>
    <name evidence="7" type="synonym">LOC113453895</name>
</gene>
<keyword evidence="5" id="KW-1133">Transmembrane helix</keyword>
<keyword evidence="8" id="KW-1185">Reference proteome</keyword>
<feature type="transmembrane region" description="Helical" evidence="5">
    <location>
        <begin position="85"/>
        <end position="104"/>
    </location>
</feature>
<dbReference type="Ensembl" id="ENSPTXT00000023779.1">
    <property type="protein sequence ID" value="ENSPTXP00000023066.1"/>
    <property type="gene ID" value="ENSPTXG00000015979.1"/>
</dbReference>
<dbReference type="InterPro" id="IPR052435">
    <property type="entry name" value="YY1-Transcr_Regul"/>
</dbReference>
<evidence type="ECO:0000256" key="1">
    <source>
        <dbReference type="ARBA" id="ARBA00023015"/>
    </source>
</evidence>
<feature type="region of interest" description="Disordered" evidence="4">
    <location>
        <begin position="598"/>
        <end position="646"/>
    </location>
</feature>
<feature type="region of interest" description="Disordered" evidence="4">
    <location>
        <begin position="318"/>
        <end position="346"/>
    </location>
</feature>
<dbReference type="GeneTree" id="ENSGT00390000016256"/>
<dbReference type="Proteomes" id="UP000472273">
    <property type="component" value="Unplaced"/>
</dbReference>
<evidence type="ECO:0008006" key="9">
    <source>
        <dbReference type="Google" id="ProtNLM"/>
    </source>
</evidence>
<keyword evidence="1" id="KW-0805">Transcription regulation</keyword>
<protein>
    <recommendedName>
        <fullName evidence="9">YY1 associated protein 1</fullName>
    </recommendedName>
</protein>
<keyword evidence="2" id="KW-0804">Transcription</keyword>
<dbReference type="AlphaFoldDB" id="A0A670Z111"/>
<dbReference type="GO" id="GO:0006355">
    <property type="term" value="P:regulation of DNA-templated transcription"/>
    <property type="evidence" value="ECO:0007669"/>
    <property type="project" value="TreeGrafter"/>
</dbReference>
<name>A0A670Z111_PSETE</name>
<feature type="transmembrane region" description="Helical" evidence="5">
    <location>
        <begin position="58"/>
        <end position="79"/>
    </location>
</feature>
<dbReference type="Ensembl" id="ENSPTXT00000018279.1">
    <property type="protein sequence ID" value="ENSPTXP00000017747.1"/>
    <property type="gene ID" value="ENSPTXG00000012194.1"/>
</dbReference>
<accession>A0A670Z111</accession>
<evidence type="ECO:0000256" key="4">
    <source>
        <dbReference type="SAM" id="MobiDB-lite"/>
    </source>
</evidence>
<dbReference type="PANTHER" id="PTHR16088">
    <property type="entry name" value="YY1 ASSOCIATED PROTEIN-RELATED"/>
    <property type="match status" value="1"/>
</dbReference>
<evidence type="ECO:0000313" key="7">
    <source>
        <dbReference type="Ensembl" id="ENSPTXP00000023066.1"/>
    </source>
</evidence>
<keyword evidence="5" id="KW-0812">Transmembrane</keyword>
<evidence type="ECO:0000313" key="6">
    <source>
        <dbReference type="Ensembl" id="ENSPTXP00000017747.1"/>
    </source>
</evidence>
<feature type="transmembrane region" description="Helical" evidence="5">
    <location>
        <begin position="30"/>
        <end position="51"/>
    </location>
</feature>
<reference evidence="6" key="1">
    <citation type="submission" date="2025-05" db="UniProtKB">
        <authorList>
            <consortium name="Ensembl"/>
        </authorList>
    </citation>
    <scope>IDENTIFICATION</scope>
</reference>
<keyword evidence="5" id="KW-0472">Membrane</keyword>
<dbReference type="GO" id="GO:0003712">
    <property type="term" value="F:transcription coregulator activity"/>
    <property type="evidence" value="ECO:0007669"/>
    <property type="project" value="TreeGrafter"/>
</dbReference>
<dbReference type="PANTHER" id="PTHR16088:SF3">
    <property type="entry name" value="GON-4-LIKE PROTEIN"/>
    <property type="match status" value="1"/>
</dbReference>
<evidence type="ECO:0000256" key="3">
    <source>
        <dbReference type="ARBA" id="ARBA00023242"/>
    </source>
</evidence>
<keyword evidence="3" id="KW-0539">Nucleus</keyword>
<dbReference type="GO" id="GO:0005634">
    <property type="term" value="C:nucleus"/>
    <property type="evidence" value="ECO:0007669"/>
    <property type="project" value="TreeGrafter"/>
</dbReference>
<evidence type="ECO:0000256" key="5">
    <source>
        <dbReference type="SAM" id="Phobius"/>
    </source>
</evidence>
<sequence length="661" mass="72393">MSSIFLSFISSFTIFSSSPSSSLLLALHLLLFLLLLHLLLALHLLTLLLYFRVLHLLILLHLFLLLQLSLLHVPFLLLLHLLHLLLLYFHILLPSAVIFQLSFFPSFCSPQNELESFAQSSLALSQPSNPAFQTSFQPLNLKESLQLIRDFHAHVKVEWSPRKVVKKNMNDFSCLPKQVAWILATRRVFLYPELLPTCSFKAKTPRDKVVFTKGEDNLLALGLKHFEGTDFPKPLISKYLLTTKTAHQLTGRIKNRNMNRVPDNIIRYYKTTKQLPVLPRLCEEIQPGDWKPPAEQEEQRLPFWLKASLPSIQEAIEQQRARVASQDPDTDTKAGSEPADPANPECPLRMPEGLQLILRPLNSRFCRRMWRWQRPAVAKPFLVQPCLTPAGTGSYLKMSAKQPLSAAAAAPGKLAHVSPLPQPSSLVQPLSAVPHLNLPTSALGHGPPFTLRGVLSARPAGPRPCLAPAVPPNVVSSLPVAFQPKMILPALPASRVRKVPVPRGSQKKKSPKAAPLLKAAPVLHPAPVIFTVPAGTVKVLGLANGCNVLQPLSATAQAVSAPQSIPITTLLVNPTPFPCPLNQPVATSPPSALPLVVTSSSGPPPASAMTKDAERCTPPASKIAPGGDIPDPDQSRSPARAEGWTRRPLRSLPTLLFCYPS</sequence>